<feature type="compositionally biased region" description="Low complexity" evidence="1">
    <location>
        <begin position="8"/>
        <end position="26"/>
    </location>
</feature>
<evidence type="ECO:0000313" key="4">
    <source>
        <dbReference type="Proteomes" id="UP000075884"/>
    </source>
</evidence>
<dbReference type="GO" id="GO:0005576">
    <property type="term" value="C:extracellular region"/>
    <property type="evidence" value="ECO:0007669"/>
    <property type="project" value="InterPro"/>
</dbReference>
<accession>A0A182MXF3</accession>
<dbReference type="InterPro" id="IPR002557">
    <property type="entry name" value="Chitin-bd_dom"/>
</dbReference>
<protein>
    <recommendedName>
        <fullName evidence="2">Chitin-binding type-2 domain-containing protein</fullName>
    </recommendedName>
</protein>
<evidence type="ECO:0000259" key="2">
    <source>
        <dbReference type="PROSITE" id="PS50940"/>
    </source>
</evidence>
<feature type="domain" description="Chitin-binding type-2" evidence="2">
    <location>
        <begin position="110"/>
        <end position="170"/>
    </location>
</feature>
<feature type="region of interest" description="Disordered" evidence="1">
    <location>
        <begin position="1"/>
        <end position="118"/>
    </location>
</feature>
<sequence>MSLVTQTQQVRQPNPQPSRNQPQRPVRPVEREQEQLQYQPNRSPPTSWESQYQPEQSIPSQQKPAPIAKPPQRLPSISQPPAYTRRPETYYEDDEDEELVKYEMPVTRSDPRCPRDDDPAKPVHFPSGSSCVKFQKCFNGIAYEMSCPPGLQFDAKHSRCDYPARANCAL</sequence>
<keyword evidence="4" id="KW-1185">Reference proteome</keyword>
<dbReference type="Gene3D" id="2.170.140.10">
    <property type="entry name" value="Chitin binding domain"/>
    <property type="match status" value="1"/>
</dbReference>
<reference evidence="4" key="1">
    <citation type="submission" date="2013-03" db="EMBL/GenBank/DDBJ databases">
        <title>The Genome Sequence of Anopheles dirus WRAIR2.</title>
        <authorList>
            <consortium name="The Broad Institute Genomics Platform"/>
            <person name="Neafsey D.E."/>
            <person name="Walton C."/>
            <person name="Walker B."/>
            <person name="Young S.K."/>
            <person name="Zeng Q."/>
            <person name="Gargeya S."/>
            <person name="Fitzgerald M."/>
            <person name="Haas B."/>
            <person name="Abouelleil A."/>
            <person name="Allen A.W."/>
            <person name="Alvarado L."/>
            <person name="Arachchi H.M."/>
            <person name="Berlin A.M."/>
            <person name="Chapman S.B."/>
            <person name="Gainer-Dewar J."/>
            <person name="Goldberg J."/>
            <person name="Griggs A."/>
            <person name="Gujja S."/>
            <person name="Hansen M."/>
            <person name="Howarth C."/>
            <person name="Imamovic A."/>
            <person name="Ireland A."/>
            <person name="Larimer J."/>
            <person name="McCowan C."/>
            <person name="Murphy C."/>
            <person name="Pearson M."/>
            <person name="Poon T.W."/>
            <person name="Priest M."/>
            <person name="Roberts A."/>
            <person name="Saif S."/>
            <person name="Shea T."/>
            <person name="Sisk P."/>
            <person name="Sykes S."/>
            <person name="Wortman J."/>
            <person name="Nusbaum C."/>
            <person name="Birren B."/>
        </authorList>
    </citation>
    <scope>NUCLEOTIDE SEQUENCE [LARGE SCALE GENOMIC DNA]</scope>
    <source>
        <strain evidence="4">WRAIR2</strain>
    </source>
</reference>
<proteinExistence type="predicted"/>
<name>A0A182MXF3_9DIPT</name>
<dbReference type="InterPro" id="IPR036508">
    <property type="entry name" value="Chitin-bd_dom_sf"/>
</dbReference>
<dbReference type="EnsemblMetazoa" id="ADIR000056-RA">
    <property type="protein sequence ID" value="ADIR000056-PA"/>
    <property type="gene ID" value="ADIR000056"/>
</dbReference>
<dbReference type="SMART" id="SM00494">
    <property type="entry name" value="ChtBD2"/>
    <property type="match status" value="1"/>
</dbReference>
<feature type="compositionally biased region" description="Basic and acidic residues" evidence="1">
    <location>
        <begin position="109"/>
        <end position="118"/>
    </location>
</feature>
<dbReference type="STRING" id="7168.A0A182MXF3"/>
<dbReference type="Proteomes" id="UP000075884">
    <property type="component" value="Unassembled WGS sequence"/>
</dbReference>
<dbReference type="AlphaFoldDB" id="A0A182MXF3"/>
<dbReference type="GO" id="GO:0008061">
    <property type="term" value="F:chitin binding"/>
    <property type="evidence" value="ECO:0007669"/>
    <property type="project" value="InterPro"/>
</dbReference>
<evidence type="ECO:0000256" key="1">
    <source>
        <dbReference type="SAM" id="MobiDB-lite"/>
    </source>
</evidence>
<reference evidence="3" key="2">
    <citation type="submission" date="2020-05" db="UniProtKB">
        <authorList>
            <consortium name="EnsemblMetazoa"/>
        </authorList>
    </citation>
    <scope>IDENTIFICATION</scope>
    <source>
        <strain evidence="3">WRAIR2</strain>
    </source>
</reference>
<dbReference type="SUPFAM" id="SSF57625">
    <property type="entry name" value="Invertebrate chitin-binding proteins"/>
    <property type="match status" value="1"/>
</dbReference>
<feature type="compositionally biased region" description="Polar residues" evidence="1">
    <location>
        <begin position="36"/>
        <end position="58"/>
    </location>
</feature>
<dbReference type="PROSITE" id="PS50940">
    <property type="entry name" value="CHIT_BIND_II"/>
    <property type="match status" value="1"/>
</dbReference>
<evidence type="ECO:0000313" key="3">
    <source>
        <dbReference type="EnsemblMetazoa" id="ADIR000056-PA"/>
    </source>
</evidence>
<organism evidence="3 4">
    <name type="scientific">Anopheles dirus</name>
    <dbReference type="NCBI Taxonomy" id="7168"/>
    <lineage>
        <taxon>Eukaryota</taxon>
        <taxon>Metazoa</taxon>
        <taxon>Ecdysozoa</taxon>
        <taxon>Arthropoda</taxon>
        <taxon>Hexapoda</taxon>
        <taxon>Insecta</taxon>
        <taxon>Pterygota</taxon>
        <taxon>Neoptera</taxon>
        <taxon>Endopterygota</taxon>
        <taxon>Diptera</taxon>
        <taxon>Nematocera</taxon>
        <taxon>Culicoidea</taxon>
        <taxon>Culicidae</taxon>
        <taxon>Anophelinae</taxon>
        <taxon>Anopheles</taxon>
    </lineage>
</organism>
<dbReference type="VEuPathDB" id="VectorBase:ADIR000056"/>
<dbReference type="Pfam" id="PF01607">
    <property type="entry name" value="CBM_14"/>
    <property type="match status" value="1"/>
</dbReference>